<keyword evidence="2" id="KW-1133">Transmembrane helix</keyword>
<sequence length="191" mass="21300">MRRCTALCAKAAAGLSSAKSAAGSSSSANAPPLDARTNAIFEMRQSPTSLYVDSMHSNTLTDHPLTHRSSRDELAYRKRKLTERGQYEQAARAEEEAAQRDREGKAGSETREYYWAIFCAVLGYLAAHSLVFSYYYPEDLRPNYSPDRGYSDSLAARREELEAIDEMVGLSVLESVYSKRKAAVKRRLDGI</sequence>
<dbReference type="RefSeq" id="XP_067757553.1">
    <property type="nucleotide sequence ID" value="XM_067901847.1"/>
</dbReference>
<dbReference type="OrthoDB" id="271730at2759"/>
<feature type="transmembrane region" description="Helical" evidence="2">
    <location>
        <begin position="113"/>
        <end position="136"/>
    </location>
</feature>
<dbReference type="EMBL" id="JAFJZO010000020">
    <property type="protein sequence ID" value="KAG5506391.1"/>
    <property type="molecule type" value="Genomic_DNA"/>
</dbReference>
<evidence type="ECO:0000313" key="3">
    <source>
        <dbReference type="EMBL" id="KAG5506391.1"/>
    </source>
</evidence>
<evidence type="ECO:0000256" key="1">
    <source>
        <dbReference type="SAM" id="MobiDB-lite"/>
    </source>
</evidence>
<evidence type="ECO:0000313" key="4">
    <source>
        <dbReference type="Proteomes" id="UP000674318"/>
    </source>
</evidence>
<feature type="region of interest" description="Disordered" evidence="1">
    <location>
        <begin position="54"/>
        <end position="73"/>
    </location>
</feature>
<dbReference type="AlphaFoldDB" id="A0A836LBQ7"/>
<keyword evidence="4" id="KW-1185">Reference proteome</keyword>
<keyword evidence="2" id="KW-0812">Transmembrane</keyword>
<feature type="region of interest" description="Disordered" evidence="1">
    <location>
        <begin position="83"/>
        <end position="105"/>
    </location>
</feature>
<keyword evidence="2" id="KW-0472">Membrane</keyword>
<evidence type="ECO:0008006" key="5">
    <source>
        <dbReference type="Google" id="ProtNLM"/>
    </source>
</evidence>
<name>A0A836LBQ7_9TRYP</name>
<proteinExistence type="predicted"/>
<organism evidence="3 4">
    <name type="scientific">Porcisia hertigi</name>
    <dbReference type="NCBI Taxonomy" id="2761500"/>
    <lineage>
        <taxon>Eukaryota</taxon>
        <taxon>Discoba</taxon>
        <taxon>Euglenozoa</taxon>
        <taxon>Kinetoplastea</taxon>
        <taxon>Metakinetoplastina</taxon>
        <taxon>Trypanosomatida</taxon>
        <taxon>Trypanosomatidae</taxon>
        <taxon>Leishmaniinae</taxon>
        <taxon>Porcisia</taxon>
    </lineage>
</organism>
<dbReference type="KEGG" id="phet:94291924"/>
<gene>
    <name evidence="3" type="ORF">JKF63_05894</name>
</gene>
<protein>
    <recommendedName>
        <fullName evidence="5">Transmembrane protein</fullName>
    </recommendedName>
</protein>
<evidence type="ECO:0000256" key="2">
    <source>
        <dbReference type="SAM" id="Phobius"/>
    </source>
</evidence>
<dbReference type="GeneID" id="94291924"/>
<reference evidence="3 4" key="1">
    <citation type="submission" date="2021-02" db="EMBL/GenBank/DDBJ databases">
        <title>Porcisia hertigi Genome sequencing and assembly.</title>
        <authorList>
            <person name="Almutairi H."/>
            <person name="Gatherer D."/>
        </authorList>
    </citation>
    <scope>NUCLEOTIDE SEQUENCE [LARGE SCALE GENOMIC DNA]</scope>
    <source>
        <strain evidence="3 4">C119</strain>
    </source>
</reference>
<dbReference type="Proteomes" id="UP000674318">
    <property type="component" value="Unassembled WGS sequence"/>
</dbReference>
<comment type="caution">
    <text evidence="3">The sequence shown here is derived from an EMBL/GenBank/DDBJ whole genome shotgun (WGS) entry which is preliminary data.</text>
</comment>
<accession>A0A836LBQ7</accession>